<evidence type="ECO:0000256" key="6">
    <source>
        <dbReference type="ARBA" id="ARBA00023065"/>
    </source>
</evidence>
<keyword evidence="3 10" id="KW-0813">Transport</keyword>
<evidence type="ECO:0000256" key="11">
    <source>
        <dbReference type="SAM" id="Coils"/>
    </source>
</evidence>
<keyword evidence="14" id="KW-1185">Reference proteome</keyword>
<accession>A0AAP2Z5F9</accession>
<feature type="coiled-coil region" evidence="11">
    <location>
        <begin position="90"/>
        <end position="120"/>
    </location>
</feature>
<comment type="similarity">
    <text evidence="2 10">Belongs to the V-ATPase 116 kDa subunit family.</text>
</comment>
<comment type="caution">
    <text evidence="13">The sequence shown here is derived from an EMBL/GenBank/DDBJ whole genome shotgun (WGS) entry which is preliminary data.</text>
</comment>
<feature type="compositionally biased region" description="Basic and acidic residues" evidence="12">
    <location>
        <begin position="308"/>
        <end position="322"/>
    </location>
</feature>
<dbReference type="GO" id="GO:0046961">
    <property type="term" value="F:proton-transporting ATPase activity, rotational mechanism"/>
    <property type="evidence" value="ECO:0007669"/>
    <property type="project" value="InterPro"/>
</dbReference>
<feature type="transmembrane region" description="Helical" evidence="10">
    <location>
        <begin position="682"/>
        <end position="705"/>
    </location>
</feature>
<evidence type="ECO:0000256" key="3">
    <source>
        <dbReference type="ARBA" id="ARBA00022448"/>
    </source>
</evidence>
<dbReference type="GO" id="GO:0016471">
    <property type="term" value="C:vacuolar proton-transporting V-type ATPase complex"/>
    <property type="evidence" value="ECO:0007669"/>
    <property type="project" value="TreeGrafter"/>
</dbReference>
<gene>
    <name evidence="13" type="ORF">OB919_03635</name>
</gene>
<dbReference type="GO" id="GO:0033179">
    <property type="term" value="C:proton-transporting V-type ATPase, V0 domain"/>
    <property type="evidence" value="ECO:0007669"/>
    <property type="project" value="InterPro"/>
</dbReference>
<proteinExistence type="inferred from homology"/>
<dbReference type="GO" id="GO:0051117">
    <property type="term" value="F:ATPase binding"/>
    <property type="evidence" value="ECO:0007669"/>
    <property type="project" value="TreeGrafter"/>
</dbReference>
<feature type="transmembrane region" description="Helical" evidence="10">
    <location>
        <begin position="624"/>
        <end position="644"/>
    </location>
</feature>
<dbReference type="Proteomes" id="UP001321047">
    <property type="component" value="Unassembled WGS sequence"/>
</dbReference>
<feature type="transmembrane region" description="Helical" evidence="10">
    <location>
        <begin position="481"/>
        <end position="500"/>
    </location>
</feature>
<dbReference type="Pfam" id="PF01496">
    <property type="entry name" value="V_ATPase_I"/>
    <property type="match status" value="1"/>
</dbReference>
<dbReference type="Gene3D" id="1.20.1460.20">
    <property type="match status" value="1"/>
</dbReference>
<keyword evidence="7 10" id="KW-0472">Membrane</keyword>
<dbReference type="RefSeq" id="WP_342806498.1">
    <property type="nucleotide sequence ID" value="NZ_JAOPJZ010000002.1"/>
</dbReference>
<evidence type="ECO:0000256" key="2">
    <source>
        <dbReference type="ARBA" id="ARBA00009904"/>
    </source>
</evidence>
<evidence type="ECO:0000256" key="10">
    <source>
        <dbReference type="RuleBase" id="RU361189"/>
    </source>
</evidence>
<evidence type="ECO:0000256" key="12">
    <source>
        <dbReference type="SAM" id="MobiDB-lite"/>
    </source>
</evidence>
<organism evidence="13 14">
    <name type="scientific">Natronosalvus hydrolyticus</name>
    <dbReference type="NCBI Taxonomy" id="2979988"/>
    <lineage>
        <taxon>Archaea</taxon>
        <taxon>Methanobacteriati</taxon>
        <taxon>Methanobacteriota</taxon>
        <taxon>Stenosarchaea group</taxon>
        <taxon>Halobacteria</taxon>
        <taxon>Halobacteriales</taxon>
        <taxon>Natrialbaceae</taxon>
        <taxon>Natronosalvus</taxon>
    </lineage>
</organism>
<evidence type="ECO:0000256" key="4">
    <source>
        <dbReference type="ARBA" id="ARBA00022692"/>
    </source>
</evidence>
<dbReference type="InterPro" id="IPR002490">
    <property type="entry name" value="V-ATPase_116kDa_su"/>
</dbReference>
<feature type="coiled-coil region" evidence="11">
    <location>
        <begin position="216"/>
        <end position="243"/>
    </location>
</feature>
<protein>
    <recommendedName>
        <fullName evidence="9 10">A-type ATP synthase subunit I</fullName>
    </recommendedName>
</protein>
<feature type="compositionally biased region" description="Acidic residues" evidence="12">
    <location>
        <begin position="323"/>
        <end position="336"/>
    </location>
</feature>
<feature type="transmembrane region" description="Helical" evidence="10">
    <location>
        <begin position="582"/>
        <end position="604"/>
    </location>
</feature>
<evidence type="ECO:0000256" key="9">
    <source>
        <dbReference type="ARBA" id="ARBA00068671"/>
    </source>
</evidence>
<dbReference type="PANTHER" id="PTHR11629:SF63">
    <property type="entry name" value="V-TYPE PROTON ATPASE SUBUNIT A"/>
    <property type="match status" value="1"/>
</dbReference>
<evidence type="ECO:0000256" key="8">
    <source>
        <dbReference type="ARBA" id="ARBA00059506"/>
    </source>
</evidence>
<feature type="transmembrane region" description="Helical" evidence="10">
    <location>
        <begin position="390"/>
        <end position="416"/>
    </location>
</feature>
<dbReference type="PANTHER" id="PTHR11629">
    <property type="entry name" value="VACUOLAR PROTON ATPASES"/>
    <property type="match status" value="1"/>
</dbReference>
<feature type="transmembrane region" description="Helical" evidence="10">
    <location>
        <begin position="428"/>
        <end position="449"/>
    </location>
</feature>
<evidence type="ECO:0000256" key="7">
    <source>
        <dbReference type="ARBA" id="ARBA00023136"/>
    </source>
</evidence>
<reference evidence="13 14" key="1">
    <citation type="submission" date="2022-09" db="EMBL/GenBank/DDBJ databases">
        <title>Enrichment on poylsaccharides allowed isolation of novel metabolic and taxonomic groups of Haloarchaea.</title>
        <authorList>
            <person name="Sorokin D.Y."/>
            <person name="Elcheninov A.G."/>
            <person name="Khizhniak T.V."/>
            <person name="Kolganova T.V."/>
            <person name="Kublanov I.V."/>
        </authorList>
    </citation>
    <scope>NUCLEOTIDE SEQUENCE [LARGE SCALE GENOMIC DNA]</scope>
    <source>
        <strain evidence="13 14">AArc-curdl1</strain>
    </source>
</reference>
<keyword evidence="6 10" id="KW-0406">Ion transport</keyword>
<name>A0AAP2Z5F9_9EURY</name>
<keyword evidence="5 10" id="KW-1133">Transmembrane helix</keyword>
<dbReference type="Gene3D" id="3.30.70.2750">
    <property type="match status" value="1"/>
</dbReference>
<evidence type="ECO:0000313" key="13">
    <source>
        <dbReference type="EMBL" id="MCU4751079.1"/>
    </source>
</evidence>
<keyword evidence="11" id="KW-0175">Coiled coil</keyword>
<dbReference type="Gene3D" id="3.30.70.2170">
    <property type="match status" value="1"/>
</dbReference>
<feature type="region of interest" description="Disordered" evidence="12">
    <location>
        <begin position="308"/>
        <end position="367"/>
    </location>
</feature>
<dbReference type="GO" id="GO:0007035">
    <property type="term" value="P:vacuolar acidification"/>
    <property type="evidence" value="ECO:0007669"/>
    <property type="project" value="TreeGrafter"/>
</dbReference>
<feature type="transmembrane region" description="Helical" evidence="10">
    <location>
        <begin position="512"/>
        <end position="533"/>
    </location>
</feature>
<keyword evidence="4 10" id="KW-0812">Transmembrane</keyword>
<comment type="subcellular location">
    <subcellularLocation>
        <location evidence="1">Membrane</location>
        <topology evidence="1">Multi-pass membrane protein</topology>
    </subcellularLocation>
</comment>
<dbReference type="EMBL" id="JAOPJZ010000002">
    <property type="protein sequence ID" value="MCU4751079.1"/>
    <property type="molecule type" value="Genomic_DNA"/>
</dbReference>
<dbReference type="AlphaFoldDB" id="A0AAP2Z5F9"/>
<evidence type="ECO:0000256" key="1">
    <source>
        <dbReference type="ARBA" id="ARBA00004141"/>
    </source>
</evidence>
<comment type="function">
    <text evidence="8">Component of the A-type ATP synthase that produces ATP from ADP in the presence of a proton gradient across the membrane.</text>
</comment>
<evidence type="ECO:0000313" key="14">
    <source>
        <dbReference type="Proteomes" id="UP001321047"/>
    </source>
</evidence>
<evidence type="ECO:0000256" key="5">
    <source>
        <dbReference type="ARBA" id="ARBA00022989"/>
    </source>
</evidence>
<sequence length="744" mass="81883">MLRPEQMSKVSLTGSKSVMVPVIEAVHDLNLVHLSDYDGTWEGFDNGNPVEGADESSEKLVTVRSLESILDISEEDAGPGRLPDDWETRLEDVRRKVNALDDERSEIREERRQVQEKIDRVAPFAELGIDLDLLSGYDSVDVLVGEGPTSDVEAALEAAADIRAFETFTGGNVIAIVAAPSADADDDAAIIDDALVGIEFSRYPVPETDENPENYVEDLELRKQQLEADLEEIDSNLEAIKLDEAGFLLRLEEELSIEVQKADAPLQFATTNRAFVAEGWIPTGEYDALVARLNDAVGDSVEVEELERASYDRHGAHSHTEEVQDEESGDDGDGTEYDSPPPKQPATDGGYVTMDDEPPTRQSNPKAANPFEELVQVISRPKYSEVDPTIILWMTFPLFFGFMISDVGYGALYVLIGYYLYKNLDGMLGSLGMVAIWCGSFTVLFGFLFGEFFGFHFLGDMIPGDIGGWYKGLDPYSSDFALAWLVVSVLFGVAHLNIGYVLDFVDNISHGLWDAITHSVSWILLLNGIWIWVFTHQASADKPDFLFSVFDGQPFNIGFNGFGEGSIWMLGAPIPLPGGGEFLFTLPLVMILLGAILLGIGDAIELVEILIPFAHVLSYTRMTAVLLAKGGMAFVVNLLTFGAWETQEGQRMFDAGWEESIPYGSSEMMFEGLFHMGDGASAIAFILLGIIVLIFGHILVLLLGITSAGLQGIRLEYVEFFGKFYEGGGKNYEPFGYDRNHSED</sequence>